<keyword evidence="8" id="KW-1185">Reference proteome</keyword>
<reference evidence="7" key="1">
    <citation type="submission" date="2022-08" db="EMBL/GenBank/DDBJ databases">
        <title>Draft genome sequencing of Roseisolibacter agri AW1220.</title>
        <authorList>
            <person name="Tobiishi Y."/>
            <person name="Tonouchi A."/>
        </authorList>
    </citation>
    <scope>NUCLEOTIDE SEQUENCE</scope>
    <source>
        <strain evidence="7">AW1220</strain>
    </source>
</reference>
<protein>
    <submittedName>
        <fullName evidence="7">Folate hydrolase</fullName>
    </submittedName>
</protein>
<sequence>MIRRFPTAAGAALAAVLLAPRAHAQPAAPLPGYSPAAAARQRALEASVVARPDTARAHAHVRALSAETHVAGSPAQARTRDYVIDAMKKLGLETEVRAYRVWMPHATGVQLWRVGPKGDSTALSLAEPAVAGDATSGAAQYPTVNGSSAAGDASGEIVYVNYGLIEDYAQLDSMGVSVQGKVVLARYGRSFRGIKAREAEKRGAVALIIYSDPADDGFVRGDVYPEGPMRPAFGVQRGSVFNGNGDPSTPGWPSRENARRLPVDSMGTPRIPVVPIGYGNAQLLLEGVRGASVPQTWQGGLALRYHVGPGPMRARVRVTTDAATNGWKTIWNTFGTIRGSEQPDEIVMVGAHRDGWGPGAADNVSGTVSVLEAARAVMEEVKAGRRPKRTLVFATWDAEEWGLVGSTEYVEDDSLRLSRHAVAYLNQDVSASGPNFGGGGSPSLRATLRDVARVVPDPSGQGSVYAVWRKRSAVADSAEPAMGDPGGGSDFAGFYNHLGVPIAEWGFGGAGGVYHSQYDSYDFARRFADPTFAYHAAAARVNAALMLRLANAEVLPYDYVEFARTMRRYLPALDRAATARRLANVSTAALSAAIDRMERAAADFATARDAALAGNTPATRLRAANEALKQVERALTRPQGLRTRPWFRNLIYAADENNGYANVVFPSVAESVRDGDAARASAEVADLASRFDSATRALETATRLIAGR</sequence>
<dbReference type="InterPro" id="IPR007484">
    <property type="entry name" value="Peptidase_M28"/>
</dbReference>
<dbReference type="InterPro" id="IPR036757">
    <property type="entry name" value="TFR-like_dimer_dom_sf"/>
</dbReference>
<evidence type="ECO:0000256" key="3">
    <source>
        <dbReference type="SAM" id="SignalP"/>
    </source>
</evidence>
<dbReference type="Gene3D" id="3.40.630.10">
    <property type="entry name" value="Zn peptidases"/>
    <property type="match status" value="1"/>
</dbReference>
<accession>A0AA37Q0S0</accession>
<feature type="domain" description="PA" evidence="4">
    <location>
        <begin position="154"/>
        <end position="238"/>
    </location>
</feature>
<feature type="domain" description="Transferrin receptor-like dimerisation" evidence="5">
    <location>
        <begin position="586"/>
        <end position="698"/>
    </location>
</feature>
<dbReference type="GO" id="GO:0016787">
    <property type="term" value="F:hydrolase activity"/>
    <property type="evidence" value="ECO:0007669"/>
    <property type="project" value="UniProtKB-KW"/>
</dbReference>
<comment type="similarity">
    <text evidence="1">Belongs to the peptidase M28 family. M28B subfamily.</text>
</comment>
<evidence type="ECO:0000259" key="5">
    <source>
        <dbReference type="Pfam" id="PF04253"/>
    </source>
</evidence>
<dbReference type="Gene3D" id="1.20.930.40">
    <property type="entry name" value="Transferrin receptor-like, dimerisation domain"/>
    <property type="match status" value="1"/>
</dbReference>
<feature type="region of interest" description="Disordered" evidence="2">
    <location>
        <begin position="236"/>
        <end position="257"/>
    </location>
</feature>
<dbReference type="RefSeq" id="WP_284348962.1">
    <property type="nucleotide sequence ID" value="NZ_BRXS01000002.1"/>
</dbReference>
<dbReference type="InterPro" id="IPR039373">
    <property type="entry name" value="Peptidase_M28B"/>
</dbReference>
<dbReference type="Pfam" id="PF02225">
    <property type="entry name" value="PA"/>
    <property type="match status" value="1"/>
</dbReference>
<dbReference type="InterPro" id="IPR046450">
    <property type="entry name" value="PA_dom_sf"/>
</dbReference>
<dbReference type="Gene3D" id="3.50.30.30">
    <property type="match status" value="1"/>
</dbReference>
<dbReference type="EMBL" id="BRXS01000002">
    <property type="protein sequence ID" value="GLC24515.1"/>
    <property type="molecule type" value="Genomic_DNA"/>
</dbReference>
<keyword evidence="7" id="KW-0378">Hydrolase</keyword>
<evidence type="ECO:0000313" key="7">
    <source>
        <dbReference type="EMBL" id="GLC24515.1"/>
    </source>
</evidence>
<dbReference type="AlphaFoldDB" id="A0AA37Q0S0"/>
<feature type="domain" description="Peptidase M28" evidence="6">
    <location>
        <begin position="332"/>
        <end position="522"/>
    </location>
</feature>
<proteinExistence type="inferred from homology"/>
<feature type="chain" id="PRO_5041372025" evidence="3">
    <location>
        <begin position="25"/>
        <end position="708"/>
    </location>
</feature>
<dbReference type="SUPFAM" id="SSF52025">
    <property type="entry name" value="PA domain"/>
    <property type="match status" value="1"/>
</dbReference>
<dbReference type="PANTHER" id="PTHR10404">
    <property type="entry name" value="N-ACETYLATED-ALPHA-LINKED ACIDIC DIPEPTIDASE"/>
    <property type="match status" value="1"/>
</dbReference>
<evidence type="ECO:0000256" key="1">
    <source>
        <dbReference type="ARBA" id="ARBA00005634"/>
    </source>
</evidence>
<feature type="signal peptide" evidence="3">
    <location>
        <begin position="1"/>
        <end position="24"/>
    </location>
</feature>
<name>A0AA37Q0S0_9BACT</name>
<evidence type="ECO:0000259" key="6">
    <source>
        <dbReference type="Pfam" id="PF04389"/>
    </source>
</evidence>
<dbReference type="SUPFAM" id="SSF53187">
    <property type="entry name" value="Zn-dependent exopeptidases"/>
    <property type="match status" value="1"/>
</dbReference>
<dbReference type="CDD" id="cd02121">
    <property type="entry name" value="PA_GCPII_like"/>
    <property type="match status" value="1"/>
</dbReference>
<gene>
    <name evidence="7" type="ORF">rosag_10280</name>
</gene>
<comment type="caution">
    <text evidence="7">The sequence shown here is derived from an EMBL/GenBank/DDBJ whole genome shotgun (WGS) entry which is preliminary data.</text>
</comment>
<dbReference type="PANTHER" id="PTHR10404:SF46">
    <property type="entry name" value="VACUOLAR PROTEIN SORTING-ASSOCIATED PROTEIN 70"/>
    <property type="match status" value="1"/>
</dbReference>
<organism evidence="7 8">
    <name type="scientific">Roseisolibacter agri</name>
    <dbReference type="NCBI Taxonomy" id="2014610"/>
    <lineage>
        <taxon>Bacteria</taxon>
        <taxon>Pseudomonadati</taxon>
        <taxon>Gemmatimonadota</taxon>
        <taxon>Gemmatimonadia</taxon>
        <taxon>Gemmatimonadales</taxon>
        <taxon>Gemmatimonadaceae</taxon>
        <taxon>Roseisolibacter</taxon>
    </lineage>
</organism>
<dbReference type="Proteomes" id="UP001161325">
    <property type="component" value="Unassembled WGS sequence"/>
</dbReference>
<evidence type="ECO:0000256" key="2">
    <source>
        <dbReference type="SAM" id="MobiDB-lite"/>
    </source>
</evidence>
<dbReference type="Pfam" id="PF04389">
    <property type="entry name" value="Peptidase_M28"/>
    <property type="match status" value="1"/>
</dbReference>
<evidence type="ECO:0000259" key="4">
    <source>
        <dbReference type="Pfam" id="PF02225"/>
    </source>
</evidence>
<evidence type="ECO:0000313" key="8">
    <source>
        <dbReference type="Proteomes" id="UP001161325"/>
    </source>
</evidence>
<dbReference type="InterPro" id="IPR003137">
    <property type="entry name" value="PA_domain"/>
</dbReference>
<keyword evidence="3" id="KW-0732">Signal</keyword>
<dbReference type="InterPro" id="IPR007365">
    <property type="entry name" value="TFR-like_dimer_dom"/>
</dbReference>
<dbReference type="FunFam" id="3.40.630.10:FF:000101">
    <property type="entry name" value="N-acetylated alpha-linked acidic dipeptidase like 1"/>
    <property type="match status" value="1"/>
</dbReference>
<dbReference type="Pfam" id="PF04253">
    <property type="entry name" value="TFR_dimer"/>
    <property type="match status" value="1"/>
</dbReference>
<dbReference type="SUPFAM" id="SSF47672">
    <property type="entry name" value="Transferrin receptor-like dimerisation domain"/>
    <property type="match status" value="1"/>
</dbReference>